<proteinExistence type="predicted"/>
<dbReference type="EMBL" id="NEVR01000001">
    <property type="protein sequence ID" value="OZI68747.1"/>
    <property type="molecule type" value="Genomic_DNA"/>
</dbReference>
<keyword evidence="3" id="KW-1185">Reference proteome</keyword>
<evidence type="ECO:0000313" key="3">
    <source>
        <dbReference type="Proteomes" id="UP000216354"/>
    </source>
</evidence>
<accession>A0ABX4F4T2</accession>
<dbReference type="SUPFAM" id="SSF54001">
    <property type="entry name" value="Cysteine proteinases"/>
    <property type="match status" value="1"/>
</dbReference>
<evidence type="ECO:0000256" key="1">
    <source>
        <dbReference type="SAM" id="SignalP"/>
    </source>
</evidence>
<evidence type="ECO:0008006" key="4">
    <source>
        <dbReference type="Google" id="ProtNLM"/>
    </source>
</evidence>
<dbReference type="Proteomes" id="UP000216354">
    <property type="component" value="Unassembled WGS sequence"/>
</dbReference>
<dbReference type="InterPro" id="IPR038765">
    <property type="entry name" value="Papain-like_cys_pep_sf"/>
</dbReference>
<feature type="signal peptide" evidence="1">
    <location>
        <begin position="1"/>
        <end position="33"/>
    </location>
</feature>
<organism evidence="2 3">
    <name type="scientific">Bordetella genomosp. 1</name>
    <dbReference type="NCBI Taxonomy" id="1395607"/>
    <lineage>
        <taxon>Bacteria</taxon>
        <taxon>Pseudomonadati</taxon>
        <taxon>Pseudomonadota</taxon>
        <taxon>Betaproteobacteria</taxon>
        <taxon>Burkholderiales</taxon>
        <taxon>Alcaligenaceae</taxon>
        <taxon>Bordetella</taxon>
    </lineage>
</organism>
<feature type="chain" id="PRO_5045147001" description="Permuted papain-like amidase enzyme, YaeF/YiiX, C92 family" evidence="1">
    <location>
        <begin position="34"/>
        <end position="206"/>
    </location>
</feature>
<dbReference type="Gene3D" id="3.90.1720.10">
    <property type="entry name" value="endopeptidase domain like (from Nostoc punctiforme)"/>
    <property type="match status" value="1"/>
</dbReference>
<dbReference type="RefSeq" id="WP_255032075.1">
    <property type="nucleotide sequence ID" value="NZ_NEVL01000001.1"/>
</dbReference>
<gene>
    <name evidence="2" type="ORF">CAL27_04620</name>
</gene>
<dbReference type="InterPro" id="IPR024453">
    <property type="entry name" value="Peptidase_C92"/>
</dbReference>
<protein>
    <recommendedName>
        <fullName evidence="4">Permuted papain-like amidase enzyme, YaeF/YiiX, C92 family</fullName>
    </recommendedName>
</protein>
<dbReference type="Pfam" id="PF05708">
    <property type="entry name" value="Peptidase_C92"/>
    <property type="match status" value="1"/>
</dbReference>
<keyword evidence="1" id="KW-0732">Signal</keyword>
<sequence length="206" mass="21591">MEAAPEVSRPGRARGSRAACVALALAATAAAWAQPVLPPQALPGDLIFRKGTEAVSDAVMAVDDGEFSHVGMLVRGPAGWQVVHATPAEVPGRADGVVLDDLAFYTDPARAEHYAVYAVRASAAEREAAVKAALAARGEPFRLAQDGGTYCTALMWQAWRDAGVDLQVRFTPLAIPLLPGNYLLPSTLQHSPRVHALAAPALARAP</sequence>
<comment type="caution">
    <text evidence="2">The sequence shown here is derived from an EMBL/GenBank/DDBJ whole genome shotgun (WGS) entry which is preliminary data.</text>
</comment>
<reference evidence="2 3" key="1">
    <citation type="submission" date="2017-05" db="EMBL/GenBank/DDBJ databases">
        <title>Complete and WGS of Bordetella genogroups.</title>
        <authorList>
            <person name="Spilker T."/>
            <person name="Lipuma J."/>
        </authorList>
    </citation>
    <scope>NUCLEOTIDE SEQUENCE [LARGE SCALE GENOMIC DNA]</scope>
    <source>
        <strain evidence="2 3">AU9795</strain>
    </source>
</reference>
<name>A0ABX4F4T2_9BORD</name>
<evidence type="ECO:0000313" key="2">
    <source>
        <dbReference type="EMBL" id="OZI68747.1"/>
    </source>
</evidence>